<accession>A0A4Y7PJP3</accession>
<feature type="domain" description="BTB" evidence="2">
    <location>
        <begin position="31"/>
        <end position="90"/>
    </location>
</feature>
<dbReference type="EMBL" id="ML170275">
    <property type="protein sequence ID" value="TDL15435.1"/>
    <property type="molecule type" value="Genomic_DNA"/>
</dbReference>
<dbReference type="AlphaFoldDB" id="A0A4Y7PJP3"/>
<dbReference type="PROSITE" id="PS50097">
    <property type="entry name" value="BTB"/>
    <property type="match status" value="1"/>
</dbReference>
<dbReference type="CDD" id="cd18186">
    <property type="entry name" value="BTB_POZ_ZBTB_KLHL-like"/>
    <property type="match status" value="1"/>
</dbReference>
<name>A0A4Y7PJP3_9AGAM</name>
<dbReference type="VEuPathDB" id="FungiDB:BD410DRAFT_796396"/>
<dbReference type="Proteomes" id="UP000294933">
    <property type="component" value="Unassembled WGS sequence"/>
</dbReference>
<evidence type="ECO:0000313" key="4">
    <source>
        <dbReference type="Proteomes" id="UP000294933"/>
    </source>
</evidence>
<gene>
    <name evidence="3" type="ORF">BD410DRAFT_796396</name>
</gene>
<organism evidence="3 4">
    <name type="scientific">Rickenella mellea</name>
    <dbReference type="NCBI Taxonomy" id="50990"/>
    <lineage>
        <taxon>Eukaryota</taxon>
        <taxon>Fungi</taxon>
        <taxon>Dikarya</taxon>
        <taxon>Basidiomycota</taxon>
        <taxon>Agaricomycotina</taxon>
        <taxon>Agaricomycetes</taxon>
        <taxon>Hymenochaetales</taxon>
        <taxon>Rickenellaceae</taxon>
        <taxon>Rickenella</taxon>
    </lineage>
</organism>
<sequence>MADQSNDGTDTPSSRNYSKSEFHPSYSDPEADIVLQSGDDVQFRVHSLIMKMASGFFRDMLGLPGNPDGEEPIVMKEKADIIVALLDIIHPNVALPKIRPELIWDVVATADRYDMPRAIETMSHIVAFNAGQLDPIMTYSLACRYGWEEVAKATSATTLDINLSTLDESQLSMMDGRSLFRLQNLHRTRRDKLFELMDIKVTRDSPCSHVVFYHCVRETKVEHVNQCCIDRAISPLWILMKQSVFKEMEAFPSGRPLYDDNFWHRREFGGLWSSGFGGCCSGHCFVFDRLNTKTEVLRVLNSENLPKTI</sequence>
<dbReference type="SUPFAM" id="SSF54695">
    <property type="entry name" value="POZ domain"/>
    <property type="match status" value="1"/>
</dbReference>
<reference evidence="3 4" key="1">
    <citation type="submission" date="2018-06" db="EMBL/GenBank/DDBJ databases">
        <title>A transcriptomic atlas of mushroom development highlights an independent origin of complex multicellularity.</title>
        <authorList>
            <consortium name="DOE Joint Genome Institute"/>
            <person name="Krizsan K."/>
            <person name="Almasi E."/>
            <person name="Merenyi Z."/>
            <person name="Sahu N."/>
            <person name="Viragh M."/>
            <person name="Koszo T."/>
            <person name="Mondo S."/>
            <person name="Kiss B."/>
            <person name="Balint B."/>
            <person name="Kues U."/>
            <person name="Barry K."/>
            <person name="Hegedus J.C."/>
            <person name="Henrissat B."/>
            <person name="Johnson J."/>
            <person name="Lipzen A."/>
            <person name="Ohm R."/>
            <person name="Nagy I."/>
            <person name="Pangilinan J."/>
            <person name="Yan J."/>
            <person name="Xiong Y."/>
            <person name="Grigoriev I.V."/>
            <person name="Hibbett D.S."/>
            <person name="Nagy L.G."/>
        </authorList>
    </citation>
    <scope>NUCLEOTIDE SEQUENCE [LARGE SCALE GENOMIC DNA]</scope>
    <source>
        <strain evidence="3 4">SZMC22713</strain>
    </source>
</reference>
<proteinExistence type="predicted"/>
<dbReference type="Pfam" id="PF00651">
    <property type="entry name" value="BTB"/>
    <property type="match status" value="1"/>
</dbReference>
<dbReference type="Gene3D" id="3.30.710.10">
    <property type="entry name" value="Potassium Channel Kv1.1, Chain A"/>
    <property type="match status" value="1"/>
</dbReference>
<dbReference type="STRING" id="50990.A0A4Y7PJP3"/>
<keyword evidence="4" id="KW-1185">Reference proteome</keyword>
<dbReference type="SMART" id="SM00225">
    <property type="entry name" value="BTB"/>
    <property type="match status" value="1"/>
</dbReference>
<dbReference type="OrthoDB" id="3184970at2759"/>
<feature type="compositionally biased region" description="Polar residues" evidence="1">
    <location>
        <begin position="1"/>
        <end position="19"/>
    </location>
</feature>
<evidence type="ECO:0000313" key="3">
    <source>
        <dbReference type="EMBL" id="TDL15435.1"/>
    </source>
</evidence>
<dbReference type="InterPro" id="IPR011333">
    <property type="entry name" value="SKP1/BTB/POZ_sf"/>
</dbReference>
<feature type="region of interest" description="Disordered" evidence="1">
    <location>
        <begin position="1"/>
        <end position="31"/>
    </location>
</feature>
<protein>
    <recommendedName>
        <fullName evidence="2">BTB domain-containing protein</fullName>
    </recommendedName>
</protein>
<evidence type="ECO:0000256" key="1">
    <source>
        <dbReference type="SAM" id="MobiDB-lite"/>
    </source>
</evidence>
<evidence type="ECO:0000259" key="2">
    <source>
        <dbReference type="PROSITE" id="PS50097"/>
    </source>
</evidence>
<dbReference type="InterPro" id="IPR000210">
    <property type="entry name" value="BTB/POZ_dom"/>
</dbReference>